<evidence type="ECO:0000256" key="2">
    <source>
        <dbReference type="ARBA" id="ARBA00022737"/>
    </source>
</evidence>
<evidence type="ECO:0000259" key="9">
    <source>
        <dbReference type="PROSITE" id="PS50103"/>
    </source>
</evidence>
<dbReference type="InterPro" id="IPR012677">
    <property type="entry name" value="Nucleotide-bd_a/b_plait_sf"/>
</dbReference>
<dbReference type="InterPro" id="IPR035979">
    <property type="entry name" value="RBD_domain_sf"/>
</dbReference>
<reference evidence="11" key="2">
    <citation type="submission" date="2020-10" db="UniProtKB">
        <authorList>
            <consortium name="WormBaseParasite"/>
        </authorList>
    </citation>
    <scope>IDENTIFICATION</scope>
</reference>
<evidence type="ECO:0000256" key="4">
    <source>
        <dbReference type="ARBA" id="ARBA00022833"/>
    </source>
</evidence>
<sequence>MCASTSSASSTASNDQEKELCAFYKRIGACRHGAKCSRAHVLPKKSKTVVLRNLYRYAQPHSTQITCNSKESMAIFEEFYEEVFTEIDSAYGTIAQMHVCENMGEHLIGNVYVKFLSYSAANRAVTGLNNRYFARLPIYAELSPVENFHDAVCRQHEAGECTRGGFCNFLHVKQVSLELENRLFDRYYRKRRRKSYSSGSESDYSTTDICDTPHSVSDISDRETMLSDSESNATYIESSEDETDPTVPKAFRLKPLTKNRQTNSDQSDSESETDQRQQISRRIRWQVFRKTLLGESSAPWDDDAEQQYVFSLIE</sequence>
<keyword evidence="10" id="KW-1185">Reference proteome</keyword>
<dbReference type="WBParaSite" id="Pan_g11038.t1">
    <property type="protein sequence ID" value="Pan_g11038.t1"/>
    <property type="gene ID" value="Pan_g11038"/>
</dbReference>
<dbReference type="AlphaFoldDB" id="A0A7E4ZQH0"/>
<feature type="compositionally biased region" description="Polar residues" evidence="7">
    <location>
        <begin position="206"/>
        <end position="218"/>
    </location>
</feature>
<dbReference type="GO" id="GO:0003723">
    <property type="term" value="F:RNA binding"/>
    <property type="evidence" value="ECO:0007669"/>
    <property type="project" value="UniProtKB-UniRule"/>
</dbReference>
<feature type="compositionally biased region" description="Polar residues" evidence="7">
    <location>
        <begin position="226"/>
        <end position="237"/>
    </location>
</feature>
<dbReference type="SUPFAM" id="SSF54928">
    <property type="entry name" value="RNA-binding domain, RBD"/>
    <property type="match status" value="1"/>
</dbReference>
<dbReference type="SMART" id="SM00356">
    <property type="entry name" value="ZnF_C3H1"/>
    <property type="match status" value="2"/>
</dbReference>
<keyword evidence="2" id="KW-0677">Repeat</keyword>
<name>A0A7E4ZQH0_PANRE</name>
<feature type="domain" description="RRM" evidence="8">
    <location>
        <begin position="47"/>
        <end position="145"/>
    </location>
</feature>
<evidence type="ECO:0000256" key="6">
    <source>
        <dbReference type="PROSITE-ProRule" id="PRU00723"/>
    </source>
</evidence>
<feature type="zinc finger region" description="C3H1-type" evidence="6">
    <location>
        <begin position="15"/>
        <end position="43"/>
    </location>
</feature>
<dbReference type="PRINTS" id="PR01848">
    <property type="entry name" value="U2AUXFACTOR"/>
</dbReference>
<evidence type="ECO:0000256" key="5">
    <source>
        <dbReference type="PROSITE-ProRule" id="PRU00176"/>
    </source>
</evidence>
<feature type="region of interest" description="Disordered" evidence="7">
    <location>
        <begin position="195"/>
        <end position="279"/>
    </location>
</feature>
<evidence type="ECO:0000313" key="10">
    <source>
        <dbReference type="Proteomes" id="UP000492821"/>
    </source>
</evidence>
<keyword evidence="3 6" id="KW-0863">Zinc-finger</keyword>
<dbReference type="PANTHER" id="PTHR12620">
    <property type="entry name" value="U2 SNRNP AUXILIARY FACTOR, SMALL SUBUNIT"/>
    <property type="match status" value="1"/>
</dbReference>
<dbReference type="PROSITE" id="PS50102">
    <property type="entry name" value="RRM"/>
    <property type="match status" value="1"/>
</dbReference>
<feature type="zinc finger region" description="C3H1-type" evidence="6">
    <location>
        <begin position="147"/>
        <end position="174"/>
    </location>
</feature>
<dbReference type="Gene3D" id="3.30.70.330">
    <property type="match status" value="1"/>
</dbReference>
<keyword evidence="1 6" id="KW-0479">Metal-binding</keyword>
<keyword evidence="4 6" id="KW-0862">Zinc</keyword>
<feature type="domain" description="C3H1-type" evidence="9">
    <location>
        <begin position="147"/>
        <end position="174"/>
    </location>
</feature>
<dbReference type="GO" id="GO:0000398">
    <property type="term" value="P:mRNA splicing, via spliceosome"/>
    <property type="evidence" value="ECO:0007669"/>
    <property type="project" value="InterPro"/>
</dbReference>
<dbReference type="Proteomes" id="UP000492821">
    <property type="component" value="Unassembled WGS sequence"/>
</dbReference>
<keyword evidence="5" id="KW-0694">RNA-binding</keyword>
<evidence type="ECO:0000259" key="8">
    <source>
        <dbReference type="PROSITE" id="PS50102"/>
    </source>
</evidence>
<dbReference type="GO" id="GO:0089701">
    <property type="term" value="C:U2AF complex"/>
    <property type="evidence" value="ECO:0007669"/>
    <property type="project" value="InterPro"/>
</dbReference>
<feature type="domain" description="C3H1-type" evidence="9">
    <location>
        <begin position="15"/>
        <end position="43"/>
    </location>
</feature>
<dbReference type="InterPro" id="IPR009145">
    <property type="entry name" value="U2AF_small"/>
</dbReference>
<evidence type="ECO:0000256" key="7">
    <source>
        <dbReference type="SAM" id="MobiDB-lite"/>
    </source>
</evidence>
<dbReference type="InterPro" id="IPR000571">
    <property type="entry name" value="Znf_CCCH"/>
</dbReference>
<evidence type="ECO:0000256" key="3">
    <source>
        <dbReference type="ARBA" id="ARBA00022771"/>
    </source>
</evidence>
<reference evidence="10" key="1">
    <citation type="journal article" date="2013" name="Genetics">
        <title>The draft genome and transcriptome of Panagrellus redivivus are shaped by the harsh demands of a free-living lifestyle.</title>
        <authorList>
            <person name="Srinivasan J."/>
            <person name="Dillman A.R."/>
            <person name="Macchietto M.G."/>
            <person name="Heikkinen L."/>
            <person name="Lakso M."/>
            <person name="Fracchia K.M."/>
            <person name="Antoshechkin I."/>
            <person name="Mortazavi A."/>
            <person name="Wong G."/>
            <person name="Sternberg P.W."/>
        </authorList>
    </citation>
    <scope>NUCLEOTIDE SEQUENCE [LARGE SCALE GENOMIC DNA]</scope>
    <source>
        <strain evidence="10">MT8872</strain>
    </source>
</reference>
<accession>A0A7E4ZQH0</accession>
<evidence type="ECO:0000313" key="11">
    <source>
        <dbReference type="WBParaSite" id="Pan_g11038.t1"/>
    </source>
</evidence>
<proteinExistence type="predicted"/>
<feature type="compositionally biased region" description="Low complexity" evidence="7">
    <location>
        <begin position="196"/>
        <end position="205"/>
    </location>
</feature>
<organism evidence="10 11">
    <name type="scientific">Panagrellus redivivus</name>
    <name type="common">Microworm</name>
    <dbReference type="NCBI Taxonomy" id="6233"/>
    <lineage>
        <taxon>Eukaryota</taxon>
        <taxon>Metazoa</taxon>
        <taxon>Ecdysozoa</taxon>
        <taxon>Nematoda</taxon>
        <taxon>Chromadorea</taxon>
        <taxon>Rhabditida</taxon>
        <taxon>Tylenchina</taxon>
        <taxon>Panagrolaimomorpha</taxon>
        <taxon>Panagrolaimoidea</taxon>
        <taxon>Panagrolaimidae</taxon>
        <taxon>Panagrellus</taxon>
    </lineage>
</organism>
<protein>
    <submittedName>
        <fullName evidence="11">C3H1-type domain-containing protein</fullName>
    </submittedName>
</protein>
<evidence type="ECO:0000256" key="1">
    <source>
        <dbReference type="ARBA" id="ARBA00022723"/>
    </source>
</evidence>
<dbReference type="PROSITE" id="PS50103">
    <property type="entry name" value="ZF_C3H1"/>
    <property type="match status" value="2"/>
</dbReference>
<dbReference type="Pfam" id="PF00642">
    <property type="entry name" value="zf-CCCH"/>
    <property type="match status" value="2"/>
</dbReference>
<dbReference type="GO" id="GO:0008270">
    <property type="term" value="F:zinc ion binding"/>
    <property type="evidence" value="ECO:0007669"/>
    <property type="project" value="UniProtKB-KW"/>
</dbReference>
<dbReference type="InterPro" id="IPR000504">
    <property type="entry name" value="RRM_dom"/>
</dbReference>